<evidence type="ECO:0000313" key="1">
    <source>
        <dbReference type="EMBL" id="KAJ1971546.1"/>
    </source>
</evidence>
<evidence type="ECO:0000313" key="2">
    <source>
        <dbReference type="Proteomes" id="UP001151582"/>
    </source>
</evidence>
<protein>
    <submittedName>
        <fullName evidence="1">Uncharacterized protein</fullName>
    </submittedName>
</protein>
<dbReference type="EMBL" id="JANBQB010001334">
    <property type="protein sequence ID" value="KAJ1971546.1"/>
    <property type="molecule type" value="Genomic_DNA"/>
</dbReference>
<sequence>MVALNVAVSLSPAHGADEGFQTVFVEERPFLIELQGSLHRDGDSGLTGQAIGSLKLSAGHVQD</sequence>
<organism evidence="1 2">
    <name type="scientific">Dimargaris verticillata</name>
    <dbReference type="NCBI Taxonomy" id="2761393"/>
    <lineage>
        <taxon>Eukaryota</taxon>
        <taxon>Fungi</taxon>
        <taxon>Fungi incertae sedis</taxon>
        <taxon>Zoopagomycota</taxon>
        <taxon>Kickxellomycotina</taxon>
        <taxon>Dimargaritomycetes</taxon>
        <taxon>Dimargaritales</taxon>
        <taxon>Dimargaritaceae</taxon>
        <taxon>Dimargaris</taxon>
    </lineage>
</organism>
<dbReference type="AlphaFoldDB" id="A0A9W8B327"/>
<reference evidence="1" key="1">
    <citation type="submission" date="2022-07" db="EMBL/GenBank/DDBJ databases">
        <title>Phylogenomic reconstructions and comparative analyses of Kickxellomycotina fungi.</title>
        <authorList>
            <person name="Reynolds N.K."/>
            <person name="Stajich J.E."/>
            <person name="Barry K."/>
            <person name="Grigoriev I.V."/>
            <person name="Crous P."/>
            <person name="Smith M.E."/>
        </authorList>
    </citation>
    <scope>NUCLEOTIDE SEQUENCE</scope>
    <source>
        <strain evidence="1">RSA 567</strain>
    </source>
</reference>
<name>A0A9W8B327_9FUNG</name>
<comment type="caution">
    <text evidence="1">The sequence shown here is derived from an EMBL/GenBank/DDBJ whole genome shotgun (WGS) entry which is preliminary data.</text>
</comment>
<gene>
    <name evidence="1" type="ORF">H4R34_005710</name>
</gene>
<dbReference type="OrthoDB" id="121932at2759"/>
<proteinExistence type="predicted"/>
<keyword evidence="2" id="KW-1185">Reference proteome</keyword>
<feature type="non-terminal residue" evidence="1">
    <location>
        <position position="63"/>
    </location>
</feature>
<dbReference type="Proteomes" id="UP001151582">
    <property type="component" value="Unassembled WGS sequence"/>
</dbReference>
<accession>A0A9W8B327</accession>